<evidence type="ECO:0000313" key="5">
    <source>
        <dbReference type="EMBL" id="RWX46902.1"/>
    </source>
</evidence>
<dbReference type="PANTHER" id="PTHR44227:SF3">
    <property type="entry name" value="PROTEIN O-MANNOSYL-TRANSFERASE TMTC4"/>
    <property type="match status" value="1"/>
</dbReference>
<dbReference type="AlphaFoldDB" id="A0A3S4TB67"/>
<dbReference type="Gene3D" id="1.25.40.10">
    <property type="entry name" value="Tetratricopeptide repeat domain"/>
    <property type="match status" value="2"/>
</dbReference>
<dbReference type="Pfam" id="PF14559">
    <property type="entry name" value="TPR_19"/>
    <property type="match status" value="1"/>
</dbReference>
<feature type="transmembrane region" description="Helical" evidence="4">
    <location>
        <begin position="395"/>
        <end position="414"/>
    </location>
</feature>
<proteinExistence type="predicted"/>
<dbReference type="InterPro" id="IPR052346">
    <property type="entry name" value="O-mannosyl-transferase_TMTC"/>
</dbReference>
<accession>A0A3S4TB67</accession>
<keyword evidence="4" id="KW-0472">Membrane</keyword>
<organism evidence="5 6">
    <name type="scientific">Candidatus Electrothrix aarhusensis</name>
    <dbReference type="NCBI Taxonomy" id="1859131"/>
    <lineage>
        <taxon>Bacteria</taxon>
        <taxon>Pseudomonadati</taxon>
        <taxon>Thermodesulfobacteriota</taxon>
        <taxon>Desulfobulbia</taxon>
        <taxon>Desulfobulbales</taxon>
        <taxon>Desulfobulbaceae</taxon>
        <taxon>Candidatus Electrothrix</taxon>
    </lineage>
</organism>
<feature type="repeat" description="TPR" evidence="3">
    <location>
        <begin position="536"/>
        <end position="569"/>
    </location>
</feature>
<keyword evidence="4" id="KW-0812">Transmembrane</keyword>
<dbReference type="Pfam" id="PF13181">
    <property type="entry name" value="TPR_8"/>
    <property type="match status" value="1"/>
</dbReference>
<evidence type="ECO:0000256" key="1">
    <source>
        <dbReference type="ARBA" id="ARBA00022737"/>
    </source>
</evidence>
<evidence type="ECO:0000256" key="2">
    <source>
        <dbReference type="ARBA" id="ARBA00022803"/>
    </source>
</evidence>
<feature type="transmembrane region" description="Helical" evidence="4">
    <location>
        <begin position="239"/>
        <end position="262"/>
    </location>
</feature>
<name>A0A3S4TB67_9BACT</name>
<feature type="transmembrane region" description="Helical" evidence="4">
    <location>
        <begin position="15"/>
        <end position="32"/>
    </location>
</feature>
<dbReference type="InterPro" id="IPR019734">
    <property type="entry name" value="TPR_rpt"/>
</dbReference>
<feature type="repeat" description="TPR" evidence="3">
    <location>
        <begin position="570"/>
        <end position="603"/>
    </location>
</feature>
<keyword evidence="2 3" id="KW-0802">TPR repeat</keyword>
<evidence type="ECO:0000313" key="6">
    <source>
        <dbReference type="Proteomes" id="UP000287853"/>
    </source>
</evidence>
<dbReference type="PROSITE" id="PS50005">
    <property type="entry name" value="TPR"/>
    <property type="match status" value="4"/>
</dbReference>
<feature type="transmembrane region" description="Helical" evidence="4">
    <location>
        <begin position="373"/>
        <end position="390"/>
    </location>
</feature>
<feature type="transmembrane region" description="Helical" evidence="4">
    <location>
        <begin position="110"/>
        <end position="136"/>
    </location>
</feature>
<feature type="transmembrane region" description="Helical" evidence="4">
    <location>
        <begin position="173"/>
        <end position="190"/>
    </location>
</feature>
<evidence type="ECO:0000256" key="4">
    <source>
        <dbReference type="SAM" id="Phobius"/>
    </source>
</evidence>
<feature type="transmembrane region" description="Helical" evidence="4">
    <location>
        <begin position="314"/>
        <end position="336"/>
    </location>
</feature>
<feature type="repeat" description="TPR" evidence="3">
    <location>
        <begin position="604"/>
        <end position="637"/>
    </location>
</feature>
<feature type="transmembrane region" description="Helical" evidence="4">
    <location>
        <begin position="197"/>
        <end position="227"/>
    </location>
</feature>
<feature type="transmembrane region" description="Helical" evidence="4">
    <location>
        <begin position="274"/>
        <end position="294"/>
    </location>
</feature>
<sequence>MNKQKNSQRIWSSQFGHYVYIALLILITSIIYSNTLDNTYHLDSVYRVQNNTEIDKFWPPIRFFTDVRTGSTNPKIAEFRPLMPLSHAINSEIAQFAGIGRLAGFHIGNIAIHICSTILVYFLSCILISGWGGTAGPEMETIHFRHKAFVAALIFAVHPISGSAVNYIAARDLLLMVFFFLAAMLVYFHMRMKGDTIYGWVSSLLLICLAILSKQAAIIAFGLVFLFEWLLAKQGLLNWRLWLRTVIFSLPTAGYFLLYSFWIVQKNPSDSLRTLSGITYPLTMLKVHLFYYLRNFVWPFQMRALAEVEMVDTVFNPAALTGLVFILFTLLAACFFYKRQPLLTFFIFAYWLLFSLTSSFFPFQFVVTDYRQYMPLVFLSMTFTLLLFLWTRKTVALTIVTGMVLYFFLSSWFMNRHWKTEESFWEQSIKYGARPLAHNNYGLAVTRKDPELSEYHFKKALEKSPYHIYTNINLGMLYLRQEKTAEGMKILRNVVRLNPNWALSHYWLSVGLKSVGQKQEYVSEAKRAADLDPRSFRYQYSAAKALQDAGRYQEAIPYFERIIKINPAYNMTEFWLGFALQKNGQSEEAIDMYSRFLRRKPDHVQGHFNLGYELMVVKKCTGAVEHFNKVLELRPSYKETHLYLSRCYKILRDEEMADRHIRKYREK</sequence>
<dbReference type="Proteomes" id="UP000287853">
    <property type="component" value="Unassembled WGS sequence"/>
</dbReference>
<keyword evidence="6" id="KW-1185">Reference proteome</keyword>
<protein>
    <submittedName>
        <fullName evidence="5">Tetratricopeptide (TPR) repeat</fullName>
    </submittedName>
</protein>
<dbReference type="InterPro" id="IPR011990">
    <property type="entry name" value="TPR-like_helical_dom_sf"/>
</dbReference>
<dbReference type="SUPFAM" id="SSF48452">
    <property type="entry name" value="TPR-like"/>
    <property type="match status" value="1"/>
</dbReference>
<feature type="transmembrane region" description="Helical" evidence="4">
    <location>
        <begin position="343"/>
        <end position="367"/>
    </location>
</feature>
<comment type="caution">
    <text evidence="5">The sequence shown here is derived from an EMBL/GenBank/DDBJ whole genome shotgun (WGS) entry which is preliminary data.</text>
</comment>
<feature type="transmembrane region" description="Helical" evidence="4">
    <location>
        <begin position="148"/>
        <end position="167"/>
    </location>
</feature>
<keyword evidence="4" id="KW-1133">Transmembrane helix</keyword>
<dbReference type="PANTHER" id="PTHR44227">
    <property type="match status" value="1"/>
</dbReference>
<gene>
    <name evidence="5" type="ORF">H206_00212</name>
</gene>
<dbReference type="EMBL" id="MTKO01000046">
    <property type="protein sequence ID" value="RWX46902.1"/>
    <property type="molecule type" value="Genomic_DNA"/>
</dbReference>
<feature type="repeat" description="TPR" evidence="3">
    <location>
        <begin position="468"/>
        <end position="501"/>
    </location>
</feature>
<evidence type="ECO:0000256" key="3">
    <source>
        <dbReference type="PROSITE-ProRule" id="PRU00339"/>
    </source>
</evidence>
<reference evidence="5 6" key="1">
    <citation type="submission" date="2017-01" db="EMBL/GenBank/DDBJ databases">
        <title>The cable genome- insights into the physiology and evolution of filamentous bacteria capable of sulfide oxidation via long distance electron transfer.</title>
        <authorList>
            <person name="Schreiber L."/>
            <person name="Bjerg J.T."/>
            <person name="Boggild A."/>
            <person name="Van De Vossenberg J."/>
            <person name="Meysman F."/>
            <person name="Nielsen L.P."/>
            <person name="Schramm A."/>
            <person name="Kjeldsen K.U."/>
        </authorList>
    </citation>
    <scope>NUCLEOTIDE SEQUENCE [LARGE SCALE GENOMIC DNA]</scope>
    <source>
        <strain evidence="5">MCF</strain>
    </source>
</reference>
<dbReference type="SMART" id="SM00028">
    <property type="entry name" value="TPR"/>
    <property type="match status" value="4"/>
</dbReference>
<keyword evidence="1" id="KW-0677">Repeat</keyword>